<dbReference type="Proteomes" id="UP001498421">
    <property type="component" value="Unassembled WGS sequence"/>
</dbReference>
<accession>A0ABR1HBG7</accession>
<evidence type="ECO:0000256" key="2">
    <source>
        <dbReference type="SAM" id="Coils"/>
    </source>
</evidence>
<comment type="caution">
    <text evidence="5">The sequence shown here is derived from an EMBL/GenBank/DDBJ whole genome shotgun (WGS) entry which is preliminary data.</text>
</comment>
<keyword evidence="6" id="KW-1185">Reference proteome</keyword>
<feature type="compositionally biased region" description="Pro residues" evidence="3">
    <location>
        <begin position="450"/>
        <end position="459"/>
    </location>
</feature>
<dbReference type="Pfam" id="PF00611">
    <property type="entry name" value="FCH"/>
    <property type="match status" value="1"/>
</dbReference>
<dbReference type="PANTHER" id="PTHR23065">
    <property type="entry name" value="PROLINE-SERINE-THREONINE PHOSPHATASE INTERACTING PROTEIN 1"/>
    <property type="match status" value="1"/>
</dbReference>
<dbReference type="PROSITE" id="PS51072">
    <property type="entry name" value="MHD"/>
    <property type="match status" value="1"/>
</dbReference>
<feature type="compositionally biased region" description="Polar residues" evidence="3">
    <location>
        <begin position="406"/>
        <end position="420"/>
    </location>
</feature>
<reference evidence="5 6" key="1">
    <citation type="journal article" date="2025" name="Microbiol. Resour. Announc.">
        <title>Draft genome sequences for Neonectria magnoliae and Neonectria punicea, canker pathogens of Liriodendron tulipifera and Acer saccharum in West Virginia.</title>
        <authorList>
            <person name="Petronek H.M."/>
            <person name="Kasson M.T."/>
            <person name="Metheny A.M."/>
            <person name="Stauder C.M."/>
            <person name="Lovett B."/>
            <person name="Lynch S.C."/>
            <person name="Garnas J.R."/>
            <person name="Kasson L.R."/>
            <person name="Stajich J.E."/>
        </authorList>
    </citation>
    <scope>NUCLEOTIDE SEQUENCE [LARGE SCALE GENOMIC DNA]</scope>
    <source>
        <strain evidence="5 6">NRRL 64651</strain>
    </source>
</reference>
<feature type="compositionally biased region" description="Polar residues" evidence="3">
    <location>
        <begin position="246"/>
        <end position="255"/>
    </location>
</feature>
<feature type="region of interest" description="Disordered" evidence="3">
    <location>
        <begin position="345"/>
        <end position="426"/>
    </location>
</feature>
<dbReference type="CDD" id="cd07650">
    <property type="entry name" value="F-BAR_Syp1p_like"/>
    <property type="match status" value="1"/>
</dbReference>
<dbReference type="SMART" id="SM00055">
    <property type="entry name" value="FCH"/>
    <property type="match status" value="1"/>
</dbReference>
<protein>
    <submittedName>
        <fullName evidence="5">Suppressor of Profilin deletion</fullName>
    </submittedName>
</protein>
<dbReference type="PANTHER" id="PTHR23065:SF54">
    <property type="entry name" value="SUPPRESSOR OF YEAST PROFILIN DELETION"/>
    <property type="match status" value="1"/>
</dbReference>
<feature type="coiled-coil region" evidence="2">
    <location>
        <begin position="120"/>
        <end position="147"/>
    </location>
</feature>
<evidence type="ECO:0000256" key="1">
    <source>
        <dbReference type="ARBA" id="ARBA00022583"/>
    </source>
</evidence>
<organism evidence="5 6">
    <name type="scientific">Neonectria magnoliae</name>
    <dbReference type="NCBI Taxonomy" id="2732573"/>
    <lineage>
        <taxon>Eukaryota</taxon>
        <taxon>Fungi</taxon>
        <taxon>Dikarya</taxon>
        <taxon>Ascomycota</taxon>
        <taxon>Pezizomycotina</taxon>
        <taxon>Sordariomycetes</taxon>
        <taxon>Hypocreomycetidae</taxon>
        <taxon>Hypocreales</taxon>
        <taxon>Nectriaceae</taxon>
        <taxon>Neonectria</taxon>
    </lineage>
</organism>
<evidence type="ECO:0000256" key="3">
    <source>
        <dbReference type="SAM" id="MobiDB-lite"/>
    </source>
</evidence>
<feature type="domain" description="MHD" evidence="4">
    <location>
        <begin position="625"/>
        <end position="886"/>
    </location>
</feature>
<dbReference type="InterPro" id="IPR001060">
    <property type="entry name" value="FCH_dom"/>
</dbReference>
<name>A0ABR1HBG7_9HYPO</name>
<evidence type="ECO:0000313" key="6">
    <source>
        <dbReference type="Proteomes" id="UP001498421"/>
    </source>
</evidence>
<evidence type="ECO:0000313" key="5">
    <source>
        <dbReference type="EMBL" id="KAK7418409.1"/>
    </source>
</evidence>
<dbReference type="Pfam" id="PF10291">
    <property type="entry name" value="muHD"/>
    <property type="match status" value="1"/>
</dbReference>
<feature type="compositionally biased region" description="Polar residues" evidence="3">
    <location>
        <begin position="363"/>
        <end position="381"/>
    </location>
</feature>
<proteinExistence type="predicted"/>
<evidence type="ECO:0000259" key="4">
    <source>
        <dbReference type="PROSITE" id="PS51072"/>
    </source>
</evidence>
<feature type="region of interest" description="Disordered" evidence="3">
    <location>
        <begin position="443"/>
        <end position="498"/>
    </location>
</feature>
<feature type="compositionally biased region" description="Polar residues" evidence="3">
    <location>
        <begin position="273"/>
        <end position="283"/>
    </location>
</feature>
<dbReference type="InterPro" id="IPR028565">
    <property type="entry name" value="MHD"/>
</dbReference>
<feature type="compositionally biased region" description="Low complexity" evidence="3">
    <location>
        <begin position="256"/>
        <end position="272"/>
    </location>
</feature>
<dbReference type="InterPro" id="IPR018808">
    <property type="entry name" value="Muniscin_C"/>
</dbReference>
<gene>
    <name evidence="5" type="primary">SYP1</name>
    <name evidence="5" type="ORF">QQZ08_011259</name>
</gene>
<keyword evidence="1" id="KW-0254">Endocytosis</keyword>
<feature type="compositionally biased region" description="Low complexity" evidence="3">
    <location>
        <begin position="561"/>
        <end position="572"/>
    </location>
</feature>
<feature type="region of interest" description="Disordered" evidence="3">
    <location>
        <begin position="529"/>
        <end position="572"/>
    </location>
</feature>
<feature type="region of interest" description="Disordered" evidence="3">
    <location>
        <begin position="236"/>
        <end position="330"/>
    </location>
</feature>
<keyword evidence="2" id="KW-0175">Coiled coil</keyword>
<dbReference type="EMBL" id="JAZAVK010000167">
    <property type="protein sequence ID" value="KAK7418409.1"/>
    <property type="molecule type" value="Genomic_DNA"/>
</dbReference>
<feature type="compositionally biased region" description="Low complexity" evidence="3">
    <location>
        <begin position="284"/>
        <end position="302"/>
    </location>
</feature>
<sequence>MEDMARTEYPAMLAHLHPTQAAHILADRVKRINRINAEIADWLQERRRVEEQYVQGLRKLAQFKVPNAQTELSVFQAPWNRVVDSVEAIAHSHHLLSERIEKDLEHPLRNFHHRTDAQNMNTMASNLATMARDLEDAQERSDKLSKRGGRANTQKVDAAASRLEAASQQWEAQAPFIFESLQALDESRVNSLRDILTQYQSHESDQAQRSQDHAVETLALMLEIDTEKEVHSFVHKATAGKAKLPTRTSTRQSSITGTTSTAPAPPSTGGSTNIPPSIQAPSTQAPSTQAPSIQSPSIQSPSVQGHADDDAVSEHNSVPTEVKPESKLRRLGTMFGGRRRQSMHAGFGQLSPQKAPTFGRLGTSHSQQGRGVSPRSSATNLHQDHSRLSSLAETPDMPRSAETDSFPRNSAASHENTNGVTLHDAPTEMTGIASTASTVNGTHEKDLADVPPPPGPPPSHSHESQPPASATKDAEGFTIPPPMNDPISEAQKEAAGDEADQGFKLNISQTPVEEEDPQAKQAAMSSVFNTLKAGPATRRSGTVRGRRDVRQTVYVPPPSLPESTTESSLGGLPLSPSLPASLSKPSAVAALASEASVAATSDTQSVRSGNSLGSLIHPKHPDMTGPGLNSSIIETVSAVFENGVLKSASVSGEVAFVNNPSETGDVKEHETIRINNFDALERVGPNRIFVQNSSPDQQDQFSLDVSHLSKTATAFSYRLLAEESEIPSLGQHAPLLVKLAWKPQGDKLGLLIQYQLNPASNFTAPVALHNVVFVATYDGRASGAQTKPSGIHLKEKHLVYWRVGDVTLTNVTQKIVCRIIGADGVTPNPGHVEVRWEHTVSEEEAVGSGISISRLDEGKGKVKELSEDDPFADDNITTLSQEAQWVDVPAIRTLVGGKYEGR</sequence>
<dbReference type="Gene3D" id="1.20.1270.60">
    <property type="entry name" value="Arfaptin homology (AH) domain/BAR domain"/>
    <property type="match status" value="1"/>
</dbReference>
<dbReference type="InterPro" id="IPR027267">
    <property type="entry name" value="AH/BAR_dom_sf"/>
</dbReference>
<dbReference type="SUPFAM" id="SSF103657">
    <property type="entry name" value="BAR/IMD domain-like"/>
    <property type="match status" value="1"/>
</dbReference>